<gene>
    <name evidence="3" type="ORF">C7440_3814</name>
</gene>
<protein>
    <submittedName>
        <fullName evidence="3">Ureidoacrylate peracid hydrolase</fullName>
    </submittedName>
</protein>
<name>A0A2U1CH35_9BURK</name>
<evidence type="ECO:0000256" key="1">
    <source>
        <dbReference type="ARBA" id="ARBA00022801"/>
    </source>
</evidence>
<proteinExistence type="predicted"/>
<keyword evidence="4" id="KW-1185">Reference proteome</keyword>
<evidence type="ECO:0000313" key="4">
    <source>
        <dbReference type="Proteomes" id="UP000246145"/>
    </source>
</evidence>
<dbReference type="SUPFAM" id="SSF52499">
    <property type="entry name" value="Isochorismatase-like hydrolases"/>
    <property type="match status" value="1"/>
</dbReference>
<reference evidence="3 4" key="1">
    <citation type="submission" date="2018-04" db="EMBL/GenBank/DDBJ databases">
        <title>Genomic Encyclopedia of Type Strains, Phase IV (KMG-IV): sequencing the most valuable type-strain genomes for metagenomic binning, comparative biology and taxonomic classification.</title>
        <authorList>
            <person name="Goeker M."/>
        </authorList>
    </citation>
    <scope>NUCLEOTIDE SEQUENCE [LARGE SCALE GENOMIC DNA]</scope>
    <source>
        <strain evidence="3 4">DSM 10065</strain>
    </source>
</reference>
<organism evidence="3 4">
    <name type="scientific">Pusillimonas noertemannii</name>
    <dbReference type="NCBI Taxonomy" id="305977"/>
    <lineage>
        <taxon>Bacteria</taxon>
        <taxon>Pseudomonadati</taxon>
        <taxon>Pseudomonadota</taxon>
        <taxon>Betaproteobacteria</taxon>
        <taxon>Burkholderiales</taxon>
        <taxon>Alcaligenaceae</taxon>
        <taxon>Pusillimonas</taxon>
    </lineage>
</organism>
<dbReference type="InterPro" id="IPR050272">
    <property type="entry name" value="Isochorismatase-like_hydrls"/>
</dbReference>
<dbReference type="EMBL" id="QEKO01000011">
    <property type="protein sequence ID" value="PVY60215.1"/>
    <property type="molecule type" value="Genomic_DNA"/>
</dbReference>
<dbReference type="PANTHER" id="PTHR43540">
    <property type="entry name" value="PEROXYUREIDOACRYLATE/UREIDOACRYLATE AMIDOHYDROLASE-RELATED"/>
    <property type="match status" value="1"/>
</dbReference>
<comment type="caution">
    <text evidence="3">The sequence shown here is derived from an EMBL/GenBank/DDBJ whole genome shotgun (WGS) entry which is preliminary data.</text>
</comment>
<dbReference type="InterPro" id="IPR000868">
    <property type="entry name" value="Isochorismatase-like_dom"/>
</dbReference>
<dbReference type="PANTHER" id="PTHR43540:SF6">
    <property type="entry name" value="ISOCHORISMATASE-LIKE DOMAIN-CONTAINING PROTEIN"/>
    <property type="match status" value="1"/>
</dbReference>
<dbReference type="RefSeq" id="WP_165832649.1">
    <property type="nucleotide sequence ID" value="NZ_JACCEX010000009.1"/>
</dbReference>
<evidence type="ECO:0000259" key="2">
    <source>
        <dbReference type="Pfam" id="PF00857"/>
    </source>
</evidence>
<dbReference type="InterPro" id="IPR036380">
    <property type="entry name" value="Isochorismatase-like_sf"/>
</dbReference>
<dbReference type="Gene3D" id="3.40.50.850">
    <property type="entry name" value="Isochorismatase-like"/>
    <property type="match status" value="1"/>
</dbReference>
<dbReference type="STRING" id="1231391.GCA_000308195_01152"/>
<dbReference type="AlphaFoldDB" id="A0A2U1CH35"/>
<dbReference type="Proteomes" id="UP000246145">
    <property type="component" value="Unassembled WGS sequence"/>
</dbReference>
<feature type="domain" description="Isochorismatase-like" evidence="2">
    <location>
        <begin position="21"/>
        <end position="206"/>
    </location>
</feature>
<sequence length="221" mass="23943">MNTPQTVQDGPLHEALRPEAAALLVIDMQNDFCAPGGYIDKVMGKDVATATGICDNLSRLLQSARAHKVPVLWIGADYSHDRIPASMLRKLRQRGITAVCCEPGTWGADWFCVQPEPGEPVVIKHNYSGFSGTGLERELRSRNIETLVLTGVQTQICVESTAREGHSLGFTCVVPKDAVASHTANLHEASLMNMQFLFGEVCTTQDVVSAWSHAPSPVSSN</sequence>
<accession>A0A2U1CH35</accession>
<dbReference type="Pfam" id="PF00857">
    <property type="entry name" value="Isochorismatase"/>
    <property type="match status" value="1"/>
</dbReference>
<evidence type="ECO:0000313" key="3">
    <source>
        <dbReference type="EMBL" id="PVY60215.1"/>
    </source>
</evidence>
<dbReference type="CDD" id="cd00431">
    <property type="entry name" value="cysteine_hydrolases"/>
    <property type="match status" value="1"/>
</dbReference>
<keyword evidence="1 3" id="KW-0378">Hydrolase</keyword>
<dbReference type="GO" id="GO:0016787">
    <property type="term" value="F:hydrolase activity"/>
    <property type="evidence" value="ECO:0007669"/>
    <property type="project" value="UniProtKB-KW"/>
</dbReference>